<proteinExistence type="predicted"/>
<dbReference type="RefSeq" id="WP_233375777.1">
    <property type="nucleotide sequence ID" value="NZ_JAJTWU010000025.1"/>
</dbReference>
<comment type="caution">
    <text evidence="2">The sequence shown here is derived from an EMBL/GenBank/DDBJ whole genome shotgun (WGS) entry which is preliminary data.</text>
</comment>
<name>A0ABS8Y2M5_9BURK</name>
<sequence length="554" mass="62614">MNVLKPHLQTTIWTLLRAGNSQREIERRTGISRHTIRDYARRFAVQDDPPGYSNCPGVATGSCADVSAQTAPPWPPASPPPSVPLGTAALSLCEPHRAYIEAQLRLGRNAMAIFQELVDEHGFAGRYNSVKRFVARLRVREPEQFDRLSFAPGEEMQVDYGEGAPTLVPGSDRYRKPRLFVATLRYSRRSFRRVVWKSSQQVWAELHEQAWRYFGGSCRYVVLDNLKEGVIKPDLYEPELNTVYAATLAHYEVVADPARVRDPNRKGSVENAIGHTQGTALKGKRFQSLEEQNEYLEHWETRWAAPRIHGAERRQVQAMFEEERPHLQPLPPRPMQYFRDEERTVCDDGCVRVTHCSYAARPAAIGTQVLVRIFEQRLEIRDLRTQALLRTHTKADRPGTVVLPEGERIFNPSRETRRILEQAKAIGADAERLCQLMFTVEGRVGQRKLWGIVHLADRQPRQIVNAACAQALDDGVYSYRHVKLITEQRVARALQRLEAVASTAESCELQPTQAHELIRSPEEYGELFAQAASTAAATFAPVAALAIPQGDLFA</sequence>
<organism evidence="2 3">
    <name type="scientific">Pelomonas cellulosilytica</name>
    <dbReference type="NCBI Taxonomy" id="2906762"/>
    <lineage>
        <taxon>Bacteria</taxon>
        <taxon>Pseudomonadati</taxon>
        <taxon>Pseudomonadota</taxon>
        <taxon>Betaproteobacteria</taxon>
        <taxon>Burkholderiales</taxon>
        <taxon>Sphaerotilaceae</taxon>
        <taxon>Roseateles</taxon>
    </lineage>
</organism>
<evidence type="ECO:0000313" key="3">
    <source>
        <dbReference type="Proteomes" id="UP001200741"/>
    </source>
</evidence>
<feature type="domain" description="Integrase catalytic" evidence="1">
    <location>
        <begin position="148"/>
        <end position="324"/>
    </location>
</feature>
<keyword evidence="3" id="KW-1185">Reference proteome</keyword>
<accession>A0ABS8Y2M5</accession>
<protein>
    <submittedName>
        <fullName evidence="2">IS21 family transposase</fullName>
    </submittedName>
</protein>
<dbReference type="PANTHER" id="PTHR35004">
    <property type="entry name" value="TRANSPOSASE RV3428C-RELATED"/>
    <property type="match status" value="1"/>
</dbReference>
<dbReference type="InterPro" id="IPR001584">
    <property type="entry name" value="Integrase_cat-core"/>
</dbReference>
<dbReference type="PANTHER" id="PTHR35004:SF8">
    <property type="entry name" value="TRANSPOSASE RV3428C-RELATED"/>
    <property type="match status" value="1"/>
</dbReference>
<gene>
    <name evidence="2" type="primary">istA</name>
    <name evidence="2" type="ORF">LXT13_28305</name>
</gene>
<dbReference type="Proteomes" id="UP001200741">
    <property type="component" value="Unassembled WGS sequence"/>
</dbReference>
<dbReference type="InterPro" id="IPR012337">
    <property type="entry name" value="RNaseH-like_sf"/>
</dbReference>
<evidence type="ECO:0000313" key="2">
    <source>
        <dbReference type="EMBL" id="MCE4558275.1"/>
    </source>
</evidence>
<evidence type="ECO:0000259" key="1">
    <source>
        <dbReference type="PROSITE" id="PS50994"/>
    </source>
</evidence>
<dbReference type="SUPFAM" id="SSF53098">
    <property type="entry name" value="Ribonuclease H-like"/>
    <property type="match status" value="1"/>
</dbReference>
<dbReference type="EMBL" id="JAJTWU010000025">
    <property type="protein sequence ID" value="MCE4558275.1"/>
    <property type="molecule type" value="Genomic_DNA"/>
</dbReference>
<dbReference type="PROSITE" id="PS50994">
    <property type="entry name" value="INTEGRASE"/>
    <property type="match status" value="1"/>
</dbReference>
<dbReference type="NCBIfam" id="NF033546">
    <property type="entry name" value="transpos_IS21"/>
    <property type="match status" value="1"/>
</dbReference>
<dbReference type="InterPro" id="IPR054353">
    <property type="entry name" value="IstA-like_C"/>
</dbReference>
<reference evidence="2 3" key="1">
    <citation type="submission" date="2021-12" db="EMBL/GenBank/DDBJ databases">
        <title>Genome seq of P8.</title>
        <authorList>
            <person name="Seo T."/>
        </authorList>
    </citation>
    <scope>NUCLEOTIDE SEQUENCE [LARGE SCALE GENOMIC DNA]</scope>
    <source>
        <strain evidence="2 3">P8</strain>
    </source>
</reference>
<dbReference type="Pfam" id="PF22483">
    <property type="entry name" value="Mu-transpos_C_2"/>
    <property type="match status" value="1"/>
</dbReference>